<dbReference type="EMBL" id="JBIGIA010000015">
    <property type="protein sequence ID" value="MFG6458834.1"/>
    <property type="molecule type" value="Genomic_DNA"/>
</dbReference>
<comment type="caution">
    <text evidence="1">The sequence shown here is derived from an EMBL/GenBank/DDBJ whole genome shotgun (WGS) entry which is preliminary data.</text>
</comment>
<protein>
    <submittedName>
        <fullName evidence="1">Uncharacterized protein</fullName>
    </submittedName>
</protein>
<reference evidence="1 2" key="1">
    <citation type="submission" date="2024-09" db="EMBL/GenBank/DDBJ databases">
        <title>Novel species of the genus Pelomonas and Roseateles isolated from streams.</title>
        <authorList>
            <person name="Lu H."/>
        </authorList>
    </citation>
    <scope>NUCLEOTIDE SEQUENCE [LARGE SCALE GENOMIC DNA]</scope>
    <source>
        <strain evidence="1 2">BYS96W</strain>
    </source>
</reference>
<name>A0ABW7GA49_9BURK</name>
<proteinExistence type="predicted"/>
<dbReference type="Proteomes" id="UP001606305">
    <property type="component" value="Unassembled WGS sequence"/>
</dbReference>
<gene>
    <name evidence="1" type="ORF">ACG00X_18515</name>
</gene>
<organism evidence="1 2">
    <name type="scientific">Pelomonas nitida</name>
    <dbReference type="NCBI Taxonomy" id="3299027"/>
    <lineage>
        <taxon>Bacteria</taxon>
        <taxon>Pseudomonadati</taxon>
        <taxon>Pseudomonadota</taxon>
        <taxon>Betaproteobacteria</taxon>
        <taxon>Burkholderiales</taxon>
        <taxon>Sphaerotilaceae</taxon>
        <taxon>Roseateles</taxon>
    </lineage>
</organism>
<dbReference type="RefSeq" id="WP_394490204.1">
    <property type="nucleotide sequence ID" value="NZ_JBIGIA010000015.1"/>
</dbReference>
<keyword evidence="2" id="KW-1185">Reference proteome</keyword>
<sequence length="71" mass="7205">MIAIPGTPSADPAATTAAWQVSAEDIDSLDAHIVADGPDAHAHSPCTCASLPATTSAWLDGLLSSHGARRR</sequence>
<evidence type="ECO:0000313" key="2">
    <source>
        <dbReference type="Proteomes" id="UP001606305"/>
    </source>
</evidence>
<accession>A0ABW7GA49</accession>
<evidence type="ECO:0000313" key="1">
    <source>
        <dbReference type="EMBL" id="MFG6458834.1"/>
    </source>
</evidence>